<dbReference type="GO" id="GO:0003700">
    <property type="term" value="F:DNA-binding transcription factor activity"/>
    <property type="evidence" value="ECO:0007669"/>
    <property type="project" value="InterPro"/>
</dbReference>
<dbReference type="AlphaFoldDB" id="A0A5P2G792"/>
<accession>A0A5P2G792</accession>
<dbReference type="RefSeq" id="WP_131331085.1">
    <property type="nucleotide sequence ID" value="NZ_CP044016.1"/>
</dbReference>
<keyword evidence="3" id="KW-0804">Transcription</keyword>
<gene>
    <name evidence="5" type="ORF">E0W69_016235</name>
</gene>
<evidence type="ECO:0000313" key="5">
    <source>
        <dbReference type="EMBL" id="QES90129.1"/>
    </source>
</evidence>
<dbReference type="Gene3D" id="1.10.10.10">
    <property type="entry name" value="Winged helix-like DNA-binding domain superfamily/Winged helix DNA-binding domain"/>
    <property type="match status" value="1"/>
</dbReference>
<evidence type="ECO:0000256" key="2">
    <source>
        <dbReference type="ARBA" id="ARBA00023125"/>
    </source>
</evidence>
<dbReference type="GO" id="GO:0003677">
    <property type="term" value="F:DNA binding"/>
    <property type="evidence" value="ECO:0007669"/>
    <property type="project" value="UniProtKB-KW"/>
</dbReference>
<dbReference type="SUPFAM" id="SSF46785">
    <property type="entry name" value="Winged helix' DNA-binding domain"/>
    <property type="match status" value="1"/>
</dbReference>
<proteinExistence type="predicted"/>
<evidence type="ECO:0000256" key="3">
    <source>
        <dbReference type="ARBA" id="ARBA00023163"/>
    </source>
</evidence>
<dbReference type="Proteomes" id="UP000292424">
    <property type="component" value="Chromosome"/>
</dbReference>
<dbReference type="SMART" id="SM00347">
    <property type="entry name" value="HTH_MARR"/>
    <property type="match status" value="1"/>
</dbReference>
<feature type="domain" description="HTH marR-type" evidence="4">
    <location>
        <begin position="1"/>
        <end position="150"/>
    </location>
</feature>
<keyword evidence="1" id="KW-0805">Transcription regulation</keyword>
<dbReference type="PANTHER" id="PTHR42756">
    <property type="entry name" value="TRANSCRIPTIONAL REGULATOR, MARR"/>
    <property type="match status" value="1"/>
</dbReference>
<dbReference type="PRINTS" id="PR00598">
    <property type="entry name" value="HTHMARR"/>
</dbReference>
<dbReference type="EMBL" id="CP044016">
    <property type="protein sequence ID" value="QES90129.1"/>
    <property type="molecule type" value="Genomic_DNA"/>
</dbReference>
<keyword evidence="2" id="KW-0238">DNA-binding</keyword>
<dbReference type="InterPro" id="IPR036390">
    <property type="entry name" value="WH_DNA-bd_sf"/>
</dbReference>
<evidence type="ECO:0000313" key="6">
    <source>
        <dbReference type="Proteomes" id="UP000292424"/>
    </source>
</evidence>
<sequence length="150" mass="17175">MKIEDAIKQNKFDNQVEKGIVNIIYTYTWLRDAHANILKPYGILMQHFNILRILRGAHPKSMCPGEIKEVMLDKGNDVTRLIDKLVSLGLAERKLCETNRRKMDVDITKEGLDLTQKISDELAIISASIGERISTKEVIELNDLLDKIRD</sequence>
<dbReference type="InterPro" id="IPR000835">
    <property type="entry name" value="HTH_MarR-typ"/>
</dbReference>
<reference evidence="5 6" key="1">
    <citation type="submission" date="2019-09" db="EMBL/GenBank/DDBJ databases">
        <title>Complete genome sequence of Arachidicoccus sp. B3-10 isolated from apple orchard soil.</title>
        <authorList>
            <person name="Kim H.S."/>
            <person name="Han K.-I."/>
            <person name="Suh M.K."/>
            <person name="Lee K.C."/>
            <person name="Eom M.K."/>
            <person name="Kim J.-S."/>
            <person name="Kang S.W."/>
            <person name="Sin Y."/>
            <person name="Lee J.-S."/>
        </authorList>
    </citation>
    <scope>NUCLEOTIDE SEQUENCE [LARGE SCALE GENOMIC DNA]</scope>
    <source>
        <strain evidence="5 6">B3-10</strain>
    </source>
</reference>
<evidence type="ECO:0000259" key="4">
    <source>
        <dbReference type="PROSITE" id="PS50995"/>
    </source>
</evidence>
<organism evidence="5 6">
    <name type="scientific">Rhizosphaericola mali</name>
    <dbReference type="NCBI Taxonomy" id="2545455"/>
    <lineage>
        <taxon>Bacteria</taxon>
        <taxon>Pseudomonadati</taxon>
        <taxon>Bacteroidota</taxon>
        <taxon>Chitinophagia</taxon>
        <taxon>Chitinophagales</taxon>
        <taxon>Chitinophagaceae</taxon>
        <taxon>Rhizosphaericola</taxon>
    </lineage>
</organism>
<evidence type="ECO:0000256" key="1">
    <source>
        <dbReference type="ARBA" id="ARBA00023015"/>
    </source>
</evidence>
<dbReference type="InterPro" id="IPR036388">
    <property type="entry name" value="WH-like_DNA-bd_sf"/>
</dbReference>
<dbReference type="PANTHER" id="PTHR42756:SF1">
    <property type="entry name" value="TRANSCRIPTIONAL REPRESSOR OF EMRAB OPERON"/>
    <property type="match status" value="1"/>
</dbReference>
<keyword evidence="6" id="KW-1185">Reference proteome</keyword>
<dbReference type="OrthoDB" id="763883at2"/>
<dbReference type="PROSITE" id="PS50995">
    <property type="entry name" value="HTH_MARR_2"/>
    <property type="match status" value="1"/>
</dbReference>
<dbReference type="KEGG" id="arac:E0W69_016235"/>
<protein>
    <submittedName>
        <fullName evidence="5">MarR family transcriptional regulator</fullName>
    </submittedName>
</protein>
<name>A0A5P2G792_9BACT</name>